<dbReference type="GO" id="GO:0030246">
    <property type="term" value="F:carbohydrate binding"/>
    <property type="evidence" value="ECO:0007669"/>
    <property type="project" value="InterPro"/>
</dbReference>
<dbReference type="InterPro" id="IPR048534">
    <property type="entry name" value="Man2a1-like_dom"/>
</dbReference>
<evidence type="ECO:0000256" key="4">
    <source>
        <dbReference type="ARBA" id="ARBA00022723"/>
    </source>
</evidence>
<feature type="chain" id="PRO_5029941187" description="Alpha-mannosidase" evidence="10">
    <location>
        <begin position="21"/>
        <end position="758"/>
    </location>
</feature>
<dbReference type="InterPro" id="IPR000602">
    <property type="entry name" value="Glyco_hydro_38_N"/>
</dbReference>
<dbReference type="SUPFAM" id="SSF88713">
    <property type="entry name" value="Glycoside hydrolase/deacetylase"/>
    <property type="match status" value="1"/>
</dbReference>
<keyword evidence="9 10" id="KW-0326">Glycosidase</keyword>
<dbReference type="AlphaFoldDB" id="A0A7J6WQH2"/>
<dbReference type="CDD" id="cd10810">
    <property type="entry name" value="GH38N_AMII_LAM_like"/>
    <property type="match status" value="1"/>
</dbReference>
<evidence type="ECO:0000256" key="10">
    <source>
        <dbReference type="RuleBase" id="RU361199"/>
    </source>
</evidence>
<feature type="domain" description="Glycoside hydrolase family 38 central" evidence="11">
    <location>
        <begin position="353"/>
        <end position="427"/>
    </location>
</feature>
<dbReference type="Gene3D" id="2.60.40.1180">
    <property type="entry name" value="Golgi alpha-mannosidase II"/>
    <property type="match status" value="1"/>
</dbReference>
<dbReference type="Pfam" id="PF21260">
    <property type="entry name" value="Laman-like_dom"/>
    <property type="match status" value="1"/>
</dbReference>
<comment type="similarity">
    <text evidence="2 10">Belongs to the glycosyl hydrolase 38 family.</text>
</comment>
<evidence type="ECO:0000256" key="3">
    <source>
        <dbReference type="ARBA" id="ARBA00012752"/>
    </source>
</evidence>
<comment type="cofactor">
    <cofactor evidence="10">
        <name>Zn(2+)</name>
        <dbReference type="ChEBI" id="CHEBI:29105"/>
    </cofactor>
    <text evidence="10">Binds 1 zinc ion per subunit.</text>
</comment>
<dbReference type="FunFam" id="1.20.1270.50:FF:000003">
    <property type="entry name" value="Alpha-mannosidase"/>
    <property type="match status" value="1"/>
</dbReference>
<dbReference type="InterPro" id="IPR028995">
    <property type="entry name" value="Glyco_hydro_57/38_cen_sf"/>
</dbReference>
<dbReference type="Pfam" id="PF01074">
    <property type="entry name" value="Glyco_hydro_38N"/>
    <property type="match status" value="1"/>
</dbReference>
<dbReference type="Proteomes" id="UP000554482">
    <property type="component" value="Unassembled WGS sequence"/>
</dbReference>
<keyword evidence="6 10" id="KW-0862">Zinc</keyword>
<keyword evidence="13" id="KW-1185">Reference proteome</keyword>
<dbReference type="Pfam" id="PF09261">
    <property type="entry name" value="Alpha-mann_mid"/>
    <property type="match status" value="1"/>
</dbReference>
<dbReference type="PANTHER" id="PTHR11607:SF60">
    <property type="entry name" value="ALPHA-MANNOSIDASE"/>
    <property type="match status" value="1"/>
</dbReference>
<comment type="caution">
    <text evidence="12">The sequence shown here is derived from an EMBL/GenBank/DDBJ whole genome shotgun (WGS) entry which is preliminary data.</text>
</comment>
<dbReference type="EMBL" id="JABWDY010013349">
    <property type="protein sequence ID" value="KAF5198352.1"/>
    <property type="molecule type" value="Genomic_DNA"/>
</dbReference>
<keyword evidence="7" id="KW-1015">Disulfide bond</keyword>
<dbReference type="InterPro" id="IPR037094">
    <property type="entry name" value="Glyco_hydro_38_cen_sf"/>
</dbReference>
<name>A0A7J6WQH2_THATH</name>
<evidence type="ECO:0000256" key="2">
    <source>
        <dbReference type="ARBA" id="ARBA00009792"/>
    </source>
</evidence>
<evidence type="ECO:0000256" key="8">
    <source>
        <dbReference type="ARBA" id="ARBA00023180"/>
    </source>
</evidence>
<organism evidence="12 13">
    <name type="scientific">Thalictrum thalictroides</name>
    <name type="common">Rue-anemone</name>
    <name type="synonym">Anemone thalictroides</name>
    <dbReference type="NCBI Taxonomy" id="46969"/>
    <lineage>
        <taxon>Eukaryota</taxon>
        <taxon>Viridiplantae</taxon>
        <taxon>Streptophyta</taxon>
        <taxon>Embryophyta</taxon>
        <taxon>Tracheophyta</taxon>
        <taxon>Spermatophyta</taxon>
        <taxon>Magnoliopsida</taxon>
        <taxon>Ranunculales</taxon>
        <taxon>Ranunculaceae</taxon>
        <taxon>Thalictroideae</taxon>
        <taxon>Thalictrum</taxon>
    </lineage>
</organism>
<keyword evidence="5 10" id="KW-0378">Hydrolase</keyword>
<dbReference type="SUPFAM" id="SSF74650">
    <property type="entry name" value="Galactose mutarotase-like"/>
    <property type="match status" value="1"/>
</dbReference>
<dbReference type="FunFam" id="1.20.1270.50:FF:000002">
    <property type="entry name" value="Alpha-mannosidase"/>
    <property type="match status" value="1"/>
</dbReference>
<gene>
    <name evidence="12" type="ORF">FRX31_012062</name>
</gene>
<evidence type="ECO:0000256" key="5">
    <source>
        <dbReference type="ARBA" id="ARBA00022801"/>
    </source>
</evidence>
<dbReference type="GO" id="GO:0006013">
    <property type="term" value="P:mannose metabolic process"/>
    <property type="evidence" value="ECO:0007669"/>
    <property type="project" value="InterPro"/>
</dbReference>
<evidence type="ECO:0000313" key="13">
    <source>
        <dbReference type="Proteomes" id="UP000554482"/>
    </source>
</evidence>
<feature type="signal peptide" evidence="10">
    <location>
        <begin position="1"/>
        <end position="20"/>
    </location>
</feature>
<dbReference type="FunFam" id="2.60.40.1180:FF:000015">
    <property type="entry name" value="Alpha-mannosidase"/>
    <property type="match status" value="1"/>
</dbReference>
<sequence length="758" mass="85793">MAIIGVLFLFFLAICLNTESAYITYNTSQGIVSGKLNVHLVPHTHDDVGWLKTVDQYYVGSNNSIRGACVQNVLDSMISALLADKNRKFIYVEQAFFQRWWRQQSQTLQGLVKQLVKTGQLEFINGGMCMHDEATPHYIDMIDQTTLGHRFIKQEFDQVPRVGWQIDPFGHSAVQAYLLGAELGFDSLFFARIDYQDRKRRKDDKTLEVIWRGSKSLGSTSQIFTGVFPRHYDPPDGFTFEVNDVSEPIQDDITLFDYNVQERVDDFVAAAFAQANVTRTNHIMWAMGTDFRYQYANTWFRQMDKFIHYVNKDGRVNALYSTPSIYTDAKYAANESWPVKDDDFFPYADKENTYWTGYFTSRPAFKGYVRMMSGYYLAARQLEFFKGRSNLGPNTDTLADALAIAQHHDAVTGTQRQHVASDYAKRLAMGYVEAEELVASSLACLAESTSNTECRKPMEKLEQCPLLNISYCPPSEMTLSSGKSMVLLVYNPLGWKREDVIRIPVINESITIHDSNGKEIEAQLIPIANASLKLRNYYVQAYLGKSPSVTPKYWLAFMATAPPLGFSTYILSNVKNSGSLTTLSTIYTSLGSENDSLEVGQRNLKLTYAVDKGKLIHYTNSRSLVNADIKQSYIFYSAYAGSGVDPQASGAYIFRPNGTYPIKTEQKGSLTVIRGPVLDEITRIYKGKEHVEVEFIVGPIPIDDGIGKELAIQITTGMKTNKTFYTDSNGRDFIKRIRDYRTDWTLQVNQPVAGNYYP</sequence>
<keyword evidence="8" id="KW-0325">Glycoprotein</keyword>
<evidence type="ECO:0000256" key="6">
    <source>
        <dbReference type="ARBA" id="ARBA00022833"/>
    </source>
</evidence>
<dbReference type="EC" id="3.2.1.-" evidence="10"/>
<dbReference type="InterPro" id="IPR050843">
    <property type="entry name" value="Glycosyl_Hydrlase_38"/>
</dbReference>
<dbReference type="InterPro" id="IPR011330">
    <property type="entry name" value="Glyco_hydro/deAcase_b/a-brl"/>
</dbReference>
<proteinExistence type="inferred from homology"/>
<dbReference type="Gene3D" id="2.70.98.30">
    <property type="entry name" value="Golgi alpha-mannosidase II, domain 4"/>
    <property type="match status" value="1"/>
</dbReference>
<dbReference type="InterPro" id="IPR013780">
    <property type="entry name" value="Glyco_hydro_b"/>
</dbReference>
<keyword evidence="10" id="KW-0732">Signal</keyword>
<evidence type="ECO:0000256" key="7">
    <source>
        <dbReference type="ARBA" id="ARBA00023157"/>
    </source>
</evidence>
<dbReference type="GO" id="GO:0046872">
    <property type="term" value="F:metal ion binding"/>
    <property type="evidence" value="ECO:0007669"/>
    <property type="project" value="UniProtKB-KW"/>
</dbReference>
<dbReference type="OrthoDB" id="2016903at2759"/>
<keyword evidence="4 10" id="KW-0479">Metal-binding</keyword>
<dbReference type="PANTHER" id="PTHR11607">
    <property type="entry name" value="ALPHA-MANNOSIDASE"/>
    <property type="match status" value="1"/>
</dbReference>
<dbReference type="InterPro" id="IPR027291">
    <property type="entry name" value="Glyco_hydro_38_N_sf"/>
</dbReference>
<dbReference type="FunFam" id="3.20.110.10:FF:000001">
    <property type="entry name" value="Alpha-mannosidase"/>
    <property type="match status" value="1"/>
</dbReference>
<dbReference type="InterPro" id="IPR011013">
    <property type="entry name" value="Gal_mutarotase_sf_dom"/>
</dbReference>
<protein>
    <recommendedName>
        <fullName evidence="3 10">Alpha-mannosidase</fullName>
        <ecNumber evidence="10">3.2.1.-</ecNumber>
    </recommendedName>
</protein>
<dbReference type="GO" id="GO:0004559">
    <property type="term" value="F:alpha-mannosidase activity"/>
    <property type="evidence" value="ECO:0007669"/>
    <property type="project" value="UniProtKB-EC"/>
</dbReference>
<dbReference type="InterPro" id="IPR011682">
    <property type="entry name" value="Glyco_hydro_38_C"/>
</dbReference>
<evidence type="ECO:0000256" key="9">
    <source>
        <dbReference type="ARBA" id="ARBA00023295"/>
    </source>
</evidence>
<dbReference type="Pfam" id="PF07748">
    <property type="entry name" value="Glyco_hydro_38C"/>
    <property type="match status" value="1"/>
</dbReference>
<accession>A0A7J6WQH2</accession>
<comment type="catalytic activity">
    <reaction evidence="1">
        <text>Hydrolysis of terminal, non-reducing alpha-D-mannose residues in alpha-D-mannosides.</text>
        <dbReference type="EC" id="3.2.1.24"/>
    </reaction>
</comment>
<dbReference type="Gene3D" id="1.20.1270.50">
    <property type="entry name" value="Glycoside hydrolase family 38, central domain"/>
    <property type="match status" value="2"/>
</dbReference>
<evidence type="ECO:0000256" key="1">
    <source>
        <dbReference type="ARBA" id="ARBA00000365"/>
    </source>
</evidence>
<feature type="non-terminal residue" evidence="12">
    <location>
        <position position="1"/>
    </location>
</feature>
<dbReference type="SUPFAM" id="SSF88688">
    <property type="entry name" value="Families 57/38 glycoside transferase middle domain"/>
    <property type="match status" value="1"/>
</dbReference>
<dbReference type="SMART" id="SM00872">
    <property type="entry name" value="Alpha-mann_mid"/>
    <property type="match status" value="1"/>
</dbReference>
<reference evidence="12 13" key="1">
    <citation type="submission" date="2020-06" db="EMBL/GenBank/DDBJ databases">
        <title>Transcriptomic and genomic resources for Thalictrum thalictroides and T. hernandezii: Facilitating candidate gene discovery in an emerging model plant lineage.</title>
        <authorList>
            <person name="Arias T."/>
            <person name="Riano-Pachon D.M."/>
            <person name="Di Stilio V.S."/>
        </authorList>
    </citation>
    <scope>NUCLEOTIDE SEQUENCE [LARGE SCALE GENOMIC DNA]</scope>
    <source>
        <strain evidence="13">cv. WT478/WT964</strain>
        <tissue evidence="12">Leaves</tissue>
    </source>
</reference>
<evidence type="ECO:0000259" key="11">
    <source>
        <dbReference type="SMART" id="SM00872"/>
    </source>
</evidence>
<evidence type="ECO:0000313" key="12">
    <source>
        <dbReference type="EMBL" id="KAF5198352.1"/>
    </source>
</evidence>
<dbReference type="Gene3D" id="3.20.110.10">
    <property type="entry name" value="Glycoside hydrolase 38, N terminal domain"/>
    <property type="match status" value="1"/>
</dbReference>
<dbReference type="InterPro" id="IPR015341">
    <property type="entry name" value="Glyco_hydro_38_cen"/>
</dbReference>